<keyword evidence="2" id="KW-0378">Hydrolase</keyword>
<dbReference type="Gene3D" id="2.120.10.30">
    <property type="entry name" value="TolB, C-terminal domain"/>
    <property type="match status" value="2"/>
</dbReference>
<dbReference type="AlphaFoldDB" id="A0A9W9L6W0"/>
<dbReference type="OrthoDB" id="43744at2759"/>
<keyword evidence="3" id="KW-0720">Serine protease</keyword>
<dbReference type="EMBL" id="JAPZBO010000005">
    <property type="protein sequence ID" value="KAJ5316402.1"/>
    <property type="molecule type" value="Genomic_DNA"/>
</dbReference>
<dbReference type="PANTHER" id="PTHR42776">
    <property type="entry name" value="SERINE PEPTIDASE S9 FAMILY MEMBER"/>
    <property type="match status" value="1"/>
</dbReference>
<feature type="domain" description="Peptidase S9 prolyl oligopeptidase catalytic" evidence="5">
    <location>
        <begin position="418"/>
        <end position="625"/>
    </location>
</feature>
<comment type="caution">
    <text evidence="6">The sequence shown here is derived from an EMBL/GenBank/DDBJ whole genome shotgun (WGS) entry which is preliminary data.</text>
</comment>
<dbReference type="Pfam" id="PF00326">
    <property type="entry name" value="Peptidase_S9"/>
    <property type="match status" value="1"/>
</dbReference>
<protein>
    <recommendedName>
        <fullName evidence="4">Dipeptidyl-peptidase V</fullName>
    </recommendedName>
</protein>
<evidence type="ECO:0000313" key="7">
    <source>
        <dbReference type="Proteomes" id="UP001147746"/>
    </source>
</evidence>
<dbReference type="InterPro" id="IPR011659">
    <property type="entry name" value="WD40"/>
</dbReference>
<evidence type="ECO:0000256" key="3">
    <source>
        <dbReference type="ARBA" id="ARBA00022825"/>
    </source>
</evidence>
<proteinExistence type="inferred from homology"/>
<sequence>MSVTCTMITDGKRPQDIRISPDGERIVYSLSPRCRAQKEAVSSIWIAAMGRANSSKQVTPGIFNDVAPEFSPDGRYISFKSDRLHRGVTSTIYLLPVEDPGEEALPLTPTRNTTHIGSYQWSPDGNYIAFTSADEDTEEKTNKYQKGDDARVWGEDWAHARLRVISVHDKTITTLVEQQAHVSSLAWSSDGESLAYTLLPSSREEHMINGGDIYVVNVQSHISRKVHHYATRIRDLNWFEDNLVWVGVHDGESIWSSYAVWQWDSSTGHITKVAHGEKDCARALRSCRGQLVTYVQHGLMDILDVFSGQRIFSNRWDIGAGWDVHDTGRVALCKGSPAGEEVISIIDGQQVQLSSHSNIPPTALRYSTLAIETVTQDGLPLDGMLYIPEDGHKPYPAVVISHGGPYWRVTEGTDASLFSWTPWLLSLGYAVLLPNYRGGASHGARYAEAVTGDPSVSYQDIVAFTEHCISQYGIDGQRVVSAGWSYGGYLTYIALTRQANFHFAAGIAGAGPSCWDTMVLTSDVPTFQGALTGVLSWKTQLYAGTAGPGSPMRHLDGVKSPLLILHGEDDARVPVSQAKSLHLALRARGHMPEMVLYPREGHMDWERLHVVHMLQTIERFLRKHVPHTIEAPDSE</sequence>
<dbReference type="Gene3D" id="3.40.50.1820">
    <property type="entry name" value="alpha/beta hydrolase"/>
    <property type="match status" value="1"/>
</dbReference>
<evidence type="ECO:0000256" key="2">
    <source>
        <dbReference type="ARBA" id="ARBA00022801"/>
    </source>
</evidence>
<dbReference type="GO" id="GO:0004252">
    <property type="term" value="F:serine-type endopeptidase activity"/>
    <property type="evidence" value="ECO:0007669"/>
    <property type="project" value="TreeGrafter"/>
</dbReference>
<gene>
    <name evidence="6" type="ORF">N7476_006709</name>
</gene>
<evidence type="ECO:0000313" key="6">
    <source>
        <dbReference type="EMBL" id="KAJ5316402.1"/>
    </source>
</evidence>
<dbReference type="GO" id="GO:0006508">
    <property type="term" value="P:proteolysis"/>
    <property type="evidence" value="ECO:0007669"/>
    <property type="project" value="InterPro"/>
</dbReference>
<evidence type="ECO:0000256" key="1">
    <source>
        <dbReference type="ARBA" id="ARBA00010040"/>
    </source>
</evidence>
<dbReference type="InterPro" id="IPR001375">
    <property type="entry name" value="Peptidase_S9_cat"/>
</dbReference>
<keyword evidence="3" id="KW-0645">Protease</keyword>
<name>A0A9W9L6W0_9EURO</name>
<comment type="similarity">
    <text evidence="1">Belongs to the peptidase S9C family.</text>
</comment>
<keyword evidence="7" id="KW-1185">Reference proteome</keyword>
<reference evidence="6" key="1">
    <citation type="submission" date="2022-12" db="EMBL/GenBank/DDBJ databases">
        <authorList>
            <person name="Petersen C."/>
        </authorList>
    </citation>
    <scope>NUCLEOTIDE SEQUENCE</scope>
    <source>
        <strain evidence="6">IBT 21472</strain>
    </source>
</reference>
<evidence type="ECO:0000259" key="5">
    <source>
        <dbReference type="Pfam" id="PF00326"/>
    </source>
</evidence>
<dbReference type="GO" id="GO:0072330">
    <property type="term" value="P:monocarboxylic acid biosynthetic process"/>
    <property type="evidence" value="ECO:0007669"/>
    <property type="project" value="UniProtKB-ARBA"/>
</dbReference>
<dbReference type="InterPro" id="IPR029058">
    <property type="entry name" value="AB_hydrolase_fold"/>
</dbReference>
<organism evidence="6 7">
    <name type="scientific">Penicillium atrosanguineum</name>
    <dbReference type="NCBI Taxonomy" id="1132637"/>
    <lineage>
        <taxon>Eukaryota</taxon>
        <taxon>Fungi</taxon>
        <taxon>Dikarya</taxon>
        <taxon>Ascomycota</taxon>
        <taxon>Pezizomycotina</taxon>
        <taxon>Eurotiomycetes</taxon>
        <taxon>Eurotiomycetidae</taxon>
        <taxon>Eurotiales</taxon>
        <taxon>Aspergillaceae</taxon>
        <taxon>Penicillium</taxon>
    </lineage>
</organism>
<dbReference type="InterPro" id="IPR011042">
    <property type="entry name" value="6-blade_b-propeller_TolB-like"/>
</dbReference>
<evidence type="ECO:0000256" key="4">
    <source>
        <dbReference type="ARBA" id="ARBA00032829"/>
    </source>
</evidence>
<dbReference type="Pfam" id="PF07676">
    <property type="entry name" value="PD40"/>
    <property type="match status" value="2"/>
</dbReference>
<dbReference type="SUPFAM" id="SSF82171">
    <property type="entry name" value="DPP6 N-terminal domain-like"/>
    <property type="match status" value="1"/>
</dbReference>
<dbReference type="Proteomes" id="UP001147746">
    <property type="component" value="Unassembled WGS sequence"/>
</dbReference>
<dbReference type="GO" id="GO:0017000">
    <property type="term" value="P:antibiotic biosynthetic process"/>
    <property type="evidence" value="ECO:0007669"/>
    <property type="project" value="UniProtKB-ARBA"/>
</dbReference>
<reference evidence="6" key="2">
    <citation type="journal article" date="2023" name="IMA Fungus">
        <title>Comparative genomic study of the Penicillium genus elucidates a diverse pangenome and 15 lateral gene transfer events.</title>
        <authorList>
            <person name="Petersen C."/>
            <person name="Sorensen T."/>
            <person name="Nielsen M.R."/>
            <person name="Sondergaard T.E."/>
            <person name="Sorensen J.L."/>
            <person name="Fitzpatrick D.A."/>
            <person name="Frisvad J.C."/>
            <person name="Nielsen K.L."/>
        </authorList>
    </citation>
    <scope>NUCLEOTIDE SEQUENCE</scope>
    <source>
        <strain evidence="6">IBT 21472</strain>
    </source>
</reference>
<dbReference type="SUPFAM" id="SSF53474">
    <property type="entry name" value="alpha/beta-Hydrolases"/>
    <property type="match status" value="1"/>
</dbReference>
<accession>A0A9W9L6W0</accession>
<dbReference type="PANTHER" id="PTHR42776:SF27">
    <property type="entry name" value="DIPEPTIDYL PEPTIDASE FAMILY MEMBER 6"/>
    <property type="match status" value="1"/>
</dbReference>